<gene>
    <name evidence="5" type="ORF">GWO68_02550</name>
</gene>
<evidence type="ECO:0000259" key="4">
    <source>
        <dbReference type="PROSITE" id="PS51898"/>
    </source>
</evidence>
<dbReference type="PANTHER" id="PTHR30349">
    <property type="entry name" value="PHAGE INTEGRASE-RELATED"/>
    <property type="match status" value="1"/>
</dbReference>
<dbReference type="Pfam" id="PF00589">
    <property type="entry name" value="Phage_integrase"/>
    <property type="match status" value="1"/>
</dbReference>
<dbReference type="Gene3D" id="1.10.443.10">
    <property type="entry name" value="Intergrase catalytic core"/>
    <property type="match status" value="1"/>
</dbReference>
<evidence type="ECO:0000256" key="2">
    <source>
        <dbReference type="ARBA" id="ARBA00023125"/>
    </source>
</evidence>
<dbReference type="GO" id="GO:0003677">
    <property type="term" value="F:DNA binding"/>
    <property type="evidence" value="ECO:0007669"/>
    <property type="project" value="UniProtKB-KW"/>
</dbReference>
<proteinExistence type="inferred from homology"/>
<keyword evidence="2" id="KW-0238">DNA-binding</keyword>
<reference evidence="5 6" key="1">
    <citation type="submission" date="2020-01" db="EMBL/GenBank/DDBJ databases">
        <authorList>
            <person name="Kim M.K."/>
        </authorList>
    </citation>
    <scope>NUCLEOTIDE SEQUENCE [LARGE SCALE GENOMIC DNA]</scope>
    <source>
        <strain evidence="5 6">BT213</strain>
    </source>
</reference>
<protein>
    <submittedName>
        <fullName evidence="5">Tyrosine-type recombinase/integrase</fullName>
    </submittedName>
</protein>
<sequence length="379" mass="43950">MFTDPQIYNPTDLTQRGFISFYFNGRRCRYYNGKAINISCFPNTSKTHTERGRLLKRLLREYTRTLLKGWTPEAKQSQPLPKPVHLSLVELLARIVKEVETSAYSRTYKRDITSVKEKFKEFIEAEGKQHILTSQVTSADIERFLQQFSSSGTYYQNKRRTLAAVFSKLVKQGYCQSNPVLATSKRKAKAVLHQAYTPDQLSKVLPFLQEHYPNLFLCALLMYGVLLRPHQEIRLLQRRHFNKTLSQLTLEGSENKSGRIRTMPVPVYVREELQRRGVDQLQPDNYIVSGTGVPYNESYFNTMWSRAKNKMLLKRLINVNQTLYSFRHAASVNVFGRTQNLKLLQQLLGHTSLTTSLTYLRSLGMIQIDHSVMPELLEL</sequence>
<dbReference type="GO" id="GO:0006310">
    <property type="term" value="P:DNA recombination"/>
    <property type="evidence" value="ECO:0007669"/>
    <property type="project" value="UniProtKB-KW"/>
</dbReference>
<comment type="caution">
    <text evidence="5">The sequence shown here is derived from an EMBL/GenBank/DDBJ whole genome shotgun (WGS) entry which is preliminary data.</text>
</comment>
<dbReference type="RefSeq" id="WP_162344849.1">
    <property type="nucleotide sequence ID" value="NZ_JAAEAA010000003.1"/>
</dbReference>
<feature type="domain" description="Tyr recombinase" evidence="4">
    <location>
        <begin position="191"/>
        <end position="373"/>
    </location>
</feature>
<dbReference type="PANTHER" id="PTHR30349:SF41">
    <property type="entry name" value="INTEGRASE_RECOMBINASE PROTEIN MJ0367-RELATED"/>
    <property type="match status" value="1"/>
</dbReference>
<dbReference type="SUPFAM" id="SSF56349">
    <property type="entry name" value="DNA breaking-rejoining enzymes"/>
    <property type="match status" value="1"/>
</dbReference>
<dbReference type="AlphaFoldDB" id="A0A6B2H3A4"/>
<dbReference type="Proteomes" id="UP000478546">
    <property type="component" value="Unassembled WGS sequence"/>
</dbReference>
<accession>A0A6B2H3A4</accession>
<dbReference type="Gene3D" id="1.10.150.130">
    <property type="match status" value="1"/>
</dbReference>
<dbReference type="GO" id="GO:0015074">
    <property type="term" value="P:DNA integration"/>
    <property type="evidence" value="ECO:0007669"/>
    <property type="project" value="InterPro"/>
</dbReference>
<name>A0A6B2H3A4_9BACT</name>
<dbReference type="PROSITE" id="PS51898">
    <property type="entry name" value="TYR_RECOMBINASE"/>
    <property type="match status" value="1"/>
</dbReference>
<dbReference type="InterPro" id="IPR011010">
    <property type="entry name" value="DNA_brk_join_enz"/>
</dbReference>
<comment type="similarity">
    <text evidence="1">Belongs to the 'phage' integrase family.</text>
</comment>
<keyword evidence="3" id="KW-0233">DNA recombination</keyword>
<organism evidence="5 6">
    <name type="scientific">Pontibacter fetidus</name>
    <dbReference type="NCBI Taxonomy" id="2700082"/>
    <lineage>
        <taxon>Bacteria</taxon>
        <taxon>Pseudomonadati</taxon>
        <taxon>Bacteroidota</taxon>
        <taxon>Cytophagia</taxon>
        <taxon>Cytophagales</taxon>
        <taxon>Hymenobacteraceae</taxon>
        <taxon>Pontibacter</taxon>
    </lineage>
</organism>
<dbReference type="InterPro" id="IPR013762">
    <property type="entry name" value="Integrase-like_cat_sf"/>
</dbReference>
<dbReference type="InterPro" id="IPR002104">
    <property type="entry name" value="Integrase_catalytic"/>
</dbReference>
<evidence type="ECO:0000256" key="3">
    <source>
        <dbReference type="ARBA" id="ARBA00023172"/>
    </source>
</evidence>
<dbReference type="InterPro" id="IPR010998">
    <property type="entry name" value="Integrase_recombinase_N"/>
</dbReference>
<evidence type="ECO:0000256" key="1">
    <source>
        <dbReference type="ARBA" id="ARBA00008857"/>
    </source>
</evidence>
<evidence type="ECO:0000313" key="5">
    <source>
        <dbReference type="EMBL" id="NDK54787.1"/>
    </source>
</evidence>
<dbReference type="EMBL" id="JAAEAA010000003">
    <property type="protein sequence ID" value="NDK54787.1"/>
    <property type="molecule type" value="Genomic_DNA"/>
</dbReference>
<dbReference type="InterPro" id="IPR050090">
    <property type="entry name" value="Tyrosine_recombinase_XerCD"/>
</dbReference>
<keyword evidence="6" id="KW-1185">Reference proteome</keyword>
<evidence type="ECO:0000313" key="6">
    <source>
        <dbReference type="Proteomes" id="UP000478546"/>
    </source>
</evidence>